<gene>
    <name evidence="8" type="ORF">EDC24_2295</name>
</gene>
<name>A0A3N5B1D7_9BACI</name>
<evidence type="ECO:0000256" key="6">
    <source>
        <dbReference type="SAM" id="Phobius"/>
    </source>
</evidence>
<evidence type="ECO:0000256" key="5">
    <source>
        <dbReference type="ARBA" id="ARBA00023136"/>
    </source>
</evidence>
<accession>A0A3N5B1D7</accession>
<dbReference type="Pfam" id="PF12698">
    <property type="entry name" value="ABC2_membrane_3"/>
    <property type="match status" value="1"/>
</dbReference>
<keyword evidence="3 6" id="KW-0812">Transmembrane</keyword>
<evidence type="ECO:0000259" key="7">
    <source>
        <dbReference type="Pfam" id="PF12698"/>
    </source>
</evidence>
<feature type="transmembrane region" description="Helical" evidence="6">
    <location>
        <begin position="315"/>
        <end position="332"/>
    </location>
</feature>
<evidence type="ECO:0000256" key="2">
    <source>
        <dbReference type="ARBA" id="ARBA00022475"/>
    </source>
</evidence>
<keyword evidence="9" id="KW-1185">Reference proteome</keyword>
<dbReference type="PANTHER" id="PTHR30294">
    <property type="entry name" value="MEMBRANE COMPONENT OF ABC TRANSPORTER YHHJ-RELATED"/>
    <property type="match status" value="1"/>
</dbReference>
<reference evidence="8 9" key="1">
    <citation type="submission" date="2018-11" db="EMBL/GenBank/DDBJ databases">
        <title>Genomic Encyclopedia of Type Strains, Phase IV (KMG-IV): sequencing the most valuable type-strain genomes for metagenomic binning, comparative biology and taxonomic classification.</title>
        <authorList>
            <person name="Goeker M."/>
        </authorList>
    </citation>
    <scope>NUCLEOTIDE SEQUENCE [LARGE SCALE GENOMIC DNA]</scope>
    <source>
        <strain evidence="8 9">DSM 18090</strain>
    </source>
</reference>
<dbReference type="GO" id="GO:0005886">
    <property type="term" value="C:plasma membrane"/>
    <property type="evidence" value="ECO:0007669"/>
    <property type="project" value="UniProtKB-SubCell"/>
</dbReference>
<feature type="transmembrane region" description="Helical" evidence="6">
    <location>
        <begin position="188"/>
        <end position="209"/>
    </location>
</feature>
<evidence type="ECO:0000313" key="9">
    <source>
        <dbReference type="Proteomes" id="UP000276443"/>
    </source>
</evidence>
<dbReference type="OrthoDB" id="9768837at2"/>
<dbReference type="InterPro" id="IPR051449">
    <property type="entry name" value="ABC-2_transporter_component"/>
</dbReference>
<keyword evidence="4 6" id="KW-1133">Transmembrane helix</keyword>
<keyword evidence="5 6" id="KW-0472">Membrane</keyword>
<evidence type="ECO:0000256" key="4">
    <source>
        <dbReference type="ARBA" id="ARBA00022989"/>
    </source>
</evidence>
<evidence type="ECO:0000313" key="8">
    <source>
        <dbReference type="EMBL" id="RPF51033.1"/>
    </source>
</evidence>
<dbReference type="PANTHER" id="PTHR30294:SF29">
    <property type="entry name" value="MULTIDRUG ABC TRANSPORTER PERMEASE YBHS-RELATED"/>
    <property type="match status" value="1"/>
</dbReference>
<feature type="transmembrane region" description="Helical" evidence="6">
    <location>
        <begin position="280"/>
        <end position="303"/>
    </location>
</feature>
<evidence type="ECO:0000256" key="1">
    <source>
        <dbReference type="ARBA" id="ARBA00004651"/>
    </source>
</evidence>
<dbReference type="GO" id="GO:0140359">
    <property type="term" value="F:ABC-type transporter activity"/>
    <property type="evidence" value="ECO:0007669"/>
    <property type="project" value="InterPro"/>
</dbReference>
<dbReference type="RefSeq" id="WP_124222638.1">
    <property type="nucleotide sequence ID" value="NZ_RKRF01000011.1"/>
</dbReference>
<comment type="caution">
    <text evidence="8">The sequence shown here is derived from an EMBL/GenBank/DDBJ whole genome shotgun (WGS) entry which is preliminary data.</text>
</comment>
<feature type="transmembrane region" description="Helical" evidence="6">
    <location>
        <begin position="21"/>
        <end position="42"/>
    </location>
</feature>
<dbReference type="AlphaFoldDB" id="A0A3N5B1D7"/>
<feature type="domain" description="ABC-2 type transporter transmembrane" evidence="7">
    <location>
        <begin position="19"/>
        <end position="386"/>
    </location>
</feature>
<sequence>MRNSLKVARWEFKRNVRNKTFIISLFITPLIFLLFASAPTLLNHLGDDEESQTTVYLNDQIGVYEALEPMFEESELVSWDVQETPNEPSDMTETISQADDAAYIILNEETLETGTITYMTSDDLQGSFENQLGVLQQPIKQTQLQSAGLSQEQLQLVQTPIEYEAFEQETSGGTVPQEEIGGFPYESAIPAIFAGLVLFSIVISGMMIFQSASQEKKDKVAEIILSSVTTSELMQGKIWGYFSLGILQVAVWITMALPIALWRLEDVPVLEYLFVPETLLLTFIAVLGYLLFAALFVGLGATIEDYSTSGNFQGMVMMLPFLPFIFIGPIFSNPEGIVAQIGTYIPFTSPAVLIMRLSILDEWPWVEMLIGLAILIVSIWIFMKLAGKIFQIGILIYGKNATPQEIWKWLRA</sequence>
<organism evidence="8 9">
    <name type="scientific">Aquisalibacillus elongatus</name>
    <dbReference type="NCBI Taxonomy" id="485577"/>
    <lineage>
        <taxon>Bacteria</taxon>
        <taxon>Bacillati</taxon>
        <taxon>Bacillota</taxon>
        <taxon>Bacilli</taxon>
        <taxon>Bacillales</taxon>
        <taxon>Bacillaceae</taxon>
        <taxon>Aquisalibacillus</taxon>
    </lineage>
</organism>
<keyword evidence="2" id="KW-1003">Cell membrane</keyword>
<dbReference type="Proteomes" id="UP000276443">
    <property type="component" value="Unassembled WGS sequence"/>
</dbReference>
<dbReference type="EMBL" id="RKRF01000011">
    <property type="protein sequence ID" value="RPF51033.1"/>
    <property type="molecule type" value="Genomic_DNA"/>
</dbReference>
<feature type="transmembrane region" description="Helical" evidence="6">
    <location>
        <begin position="363"/>
        <end position="383"/>
    </location>
</feature>
<protein>
    <submittedName>
        <fullName evidence="8">ABC-2 type transport system permease protein</fullName>
    </submittedName>
</protein>
<feature type="transmembrane region" description="Helical" evidence="6">
    <location>
        <begin position="238"/>
        <end position="260"/>
    </location>
</feature>
<comment type="subcellular location">
    <subcellularLocation>
        <location evidence="1">Cell membrane</location>
        <topology evidence="1">Multi-pass membrane protein</topology>
    </subcellularLocation>
</comment>
<proteinExistence type="predicted"/>
<dbReference type="InterPro" id="IPR013525">
    <property type="entry name" value="ABC2_TM"/>
</dbReference>
<evidence type="ECO:0000256" key="3">
    <source>
        <dbReference type="ARBA" id="ARBA00022692"/>
    </source>
</evidence>